<dbReference type="EMBL" id="JAAVMX010000008">
    <property type="protein sequence ID" value="KAF4505954.1"/>
    <property type="molecule type" value="Genomic_DNA"/>
</dbReference>
<comment type="caution">
    <text evidence="2">The sequence shown here is derived from an EMBL/GenBank/DDBJ whole genome shotgun (WGS) entry which is preliminary data.</text>
</comment>
<keyword evidence="3" id="KW-1185">Reference proteome</keyword>
<gene>
    <name evidence="2" type="ORF">G6O67_007849</name>
</gene>
<keyword evidence="1" id="KW-0732">Signal</keyword>
<dbReference type="AlphaFoldDB" id="A0A8H4LUP6"/>
<sequence>MKLSAAVMAVACFQGISAAPAGKICEERGWNCFGGRLGKMRNIAWNEEAPSHTVKRNEPQPAAPWNDVWQYWGKKRNEPQPAAPWHDIWQYYEKKVSGETKADSTEHK</sequence>
<proteinExistence type="predicted"/>
<protein>
    <submittedName>
        <fullName evidence="2">Uncharacterized protein</fullName>
    </submittedName>
</protein>
<dbReference type="Proteomes" id="UP000557566">
    <property type="component" value="Unassembled WGS sequence"/>
</dbReference>
<evidence type="ECO:0000313" key="3">
    <source>
        <dbReference type="Proteomes" id="UP000557566"/>
    </source>
</evidence>
<reference evidence="2 3" key="1">
    <citation type="journal article" date="2020" name="Genome Biol. Evol.">
        <title>A new high-quality draft genome assembly of the Chinese cordyceps Ophiocordyceps sinensis.</title>
        <authorList>
            <person name="Shu R."/>
            <person name="Zhang J."/>
            <person name="Meng Q."/>
            <person name="Zhang H."/>
            <person name="Zhou G."/>
            <person name="Li M."/>
            <person name="Wu P."/>
            <person name="Zhao Y."/>
            <person name="Chen C."/>
            <person name="Qin Q."/>
        </authorList>
    </citation>
    <scope>NUCLEOTIDE SEQUENCE [LARGE SCALE GENOMIC DNA]</scope>
    <source>
        <strain evidence="2 3">IOZ07</strain>
    </source>
</reference>
<evidence type="ECO:0000256" key="1">
    <source>
        <dbReference type="SAM" id="SignalP"/>
    </source>
</evidence>
<evidence type="ECO:0000313" key="2">
    <source>
        <dbReference type="EMBL" id="KAF4505954.1"/>
    </source>
</evidence>
<accession>A0A8H4LUP6</accession>
<organism evidence="2 3">
    <name type="scientific">Ophiocordyceps sinensis</name>
    <dbReference type="NCBI Taxonomy" id="72228"/>
    <lineage>
        <taxon>Eukaryota</taxon>
        <taxon>Fungi</taxon>
        <taxon>Dikarya</taxon>
        <taxon>Ascomycota</taxon>
        <taxon>Pezizomycotina</taxon>
        <taxon>Sordariomycetes</taxon>
        <taxon>Hypocreomycetidae</taxon>
        <taxon>Hypocreales</taxon>
        <taxon>Ophiocordycipitaceae</taxon>
        <taxon>Ophiocordyceps</taxon>
    </lineage>
</organism>
<feature type="signal peptide" evidence="1">
    <location>
        <begin position="1"/>
        <end position="18"/>
    </location>
</feature>
<name>A0A8H4LUP6_9HYPO</name>
<feature type="chain" id="PRO_5034462968" evidence="1">
    <location>
        <begin position="19"/>
        <end position="108"/>
    </location>
</feature>